<dbReference type="VEuPathDB" id="FungiDB:JI435_111200"/>
<name>A0A7U2I7N4_PHANO</name>
<accession>A0A7U2I7N4</accession>
<dbReference type="EMBL" id="CP069040">
    <property type="protein sequence ID" value="QRD05210.1"/>
    <property type="molecule type" value="Genomic_DNA"/>
</dbReference>
<gene>
    <name evidence="2" type="ORF">JI435_111200</name>
</gene>
<proteinExistence type="predicted"/>
<keyword evidence="3" id="KW-1185">Reference proteome</keyword>
<dbReference type="Proteomes" id="UP000663193">
    <property type="component" value="Chromosome 18"/>
</dbReference>
<evidence type="ECO:0000313" key="2">
    <source>
        <dbReference type="EMBL" id="QRD05210.1"/>
    </source>
</evidence>
<dbReference type="AlphaFoldDB" id="A0A7U2I7N4"/>
<feature type="region of interest" description="Disordered" evidence="1">
    <location>
        <begin position="36"/>
        <end position="105"/>
    </location>
</feature>
<reference evidence="3" key="1">
    <citation type="journal article" date="2021" name="BMC Genomics">
        <title>Chromosome-level genome assembly and manually-curated proteome of model necrotroph Parastagonospora nodorum Sn15 reveals a genome-wide trove of candidate effector homologs, and redundancy of virulence-related functions within an accessory chromosome.</title>
        <authorList>
            <person name="Bertazzoni S."/>
            <person name="Jones D.A.B."/>
            <person name="Phan H.T."/>
            <person name="Tan K.-C."/>
            <person name="Hane J.K."/>
        </authorList>
    </citation>
    <scope>NUCLEOTIDE SEQUENCE [LARGE SCALE GENOMIC DNA]</scope>
    <source>
        <strain evidence="3">SN15 / ATCC MYA-4574 / FGSC 10173)</strain>
    </source>
</reference>
<sequence length="142" mass="15271">MATLHLNHELLLDHLYQPNLLLKHLLAMSTAVPRARPLPAQSTRRKHTPSQLAPIRPTAIRPTAPNHTCAQQVQARSPQARKSFSGPVTATATRTAGQNSSFTSVQPVRVTTTRTGGLNPTVRHELSATTFTIAASAERGSG</sequence>
<feature type="compositionally biased region" description="Polar residues" evidence="1">
    <location>
        <begin position="65"/>
        <end position="105"/>
    </location>
</feature>
<protein>
    <submittedName>
        <fullName evidence="2">Uncharacterized protein</fullName>
    </submittedName>
</protein>
<evidence type="ECO:0000256" key="1">
    <source>
        <dbReference type="SAM" id="MobiDB-lite"/>
    </source>
</evidence>
<organism evidence="2 3">
    <name type="scientific">Phaeosphaeria nodorum (strain SN15 / ATCC MYA-4574 / FGSC 10173)</name>
    <name type="common">Glume blotch fungus</name>
    <name type="synonym">Parastagonospora nodorum</name>
    <dbReference type="NCBI Taxonomy" id="321614"/>
    <lineage>
        <taxon>Eukaryota</taxon>
        <taxon>Fungi</taxon>
        <taxon>Dikarya</taxon>
        <taxon>Ascomycota</taxon>
        <taxon>Pezizomycotina</taxon>
        <taxon>Dothideomycetes</taxon>
        <taxon>Pleosporomycetidae</taxon>
        <taxon>Pleosporales</taxon>
        <taxon>Pleosporineae</taxon>
        <taxon>Phaeosphaeriaceae</taxon>
        <taxon>Parastagonospora</taxon>
    </lineage>
</organism>
<evidence type="ECO:0000313" key="3">
    <source>
        <dbReference type="Proteomes" id="UP000663193"/>
    </source>
</evidence>